<dbReference type="GeneID" id="60450164"/>
<feature type="transmembrane region" description="Helical" evidence="1">
    <location>
        <begin position="6"/>
        <end position="27"/>
    </location>
</feature>
<dbReference type="RefSeq" id="YP_009968188.1">
    <property type="nucleotide sequence ID" value="NC_051882.1"/>
</dbReference>
<keyword evidence="1" id="KW-0472">Membrane</keyword>
<organism evidence="2">
    <name type="scientific">Cyanidiococcus yangmingshanensis</name>
    <dbReference type="NCBI Taxonomy" id="2690220"/>
    <lineage>
        <taxon>Eukaryota</taxon>
        <taxon>Rhodophyta</taxon>
        <taxon>Bangiophyceae</taxon>
        <taxon>Cyanidiales</taxon>
        <taxon>Cyanidiaceae</taxon>
        <taxon>Cyanidiococcus</taxon>
    </lineage>
</organism>
<geneLocation type="mitochondrion" evidence="2"/>
<keyword evidence="1" id="KW-0812">Transmembrane</keyword>
<feature type="transmembrane region" description="Helical" evidence="1">
    <location>
        <begin position="67"/>
        <end position="93"/>
    </location>
</feature>
<sequence length="99" mass="11686">MNKLQYLNIFILYINITYDFFIINSVVQYFFTTIKNESLLLLIILLPSYIPSVIITIQSLNINMTQISYIIVFPTIYSLLLSLFINLLINLYFKSFNID</sequence>
<evidence type="ECO:0000256" key="1">
    <source>
        <dbReference type="SAM" id="Phobius"/>
    </source>
</evidence>
<name>A0A7G5VUC2_9RHOD</name>
<feature type="transmembrane region" description="Helical" evidence="1">
    <location>
        <begin position="39"/>
        <end position="61"/>
    </location>
</feature>
<proteinExistence type="predicted"/>
<keyword evidence="1" id="KW-1133">Transmembrane helix</keyword>
<dbReference type="EMBL" id="MN431656">
    <property type="protein sequence ID" value="QMX77289.1"/>
    <property type="molecule type" value="Genomic_DNA"/>
</dbReference>
<dbReference type="AlphaFoldDB" id="A0A7G5VUC2"/>
<keyword evidence="2" id="KW-0496">Mitochondrion</keyword>
<gene>
    <name evidence="2" type="primary">yejV</name>
</gene>
<evidence type="ECO:0000313" key="2">
    <source>
        <dbReference type="EMBL" id="QMX77289.1"/>
    </source>
</evidence>
<protein>
    <submittedName>
        <fullName evidence="2">Cyochrome c1 ABC transporter channel subunit</fullName>
    </submittedName>
</protein>
<reference evidence="2" key="1">
    <citation type="submission" date="2019-09" db="EMBL/GenBank/DDBJ databases">
        <authorList>
            <person name="Liu S.-L."/>
            <person name="Chiang Y.-R."/>
            <person name="Fu H.-Y."/>
        </authorList>
    </citation>
    <scope>NUCLEOTIDE SEQUENCE</scope>
    <source>
        <strain evidence="2">THAL066</strain>
    </source>
</reference>
<accession>A0A7G5VUC2</accession>